<protein>
    <submittedName>
        <fullName evidence="8">ABC transporter permease</fullName>
    </submittedName>
</protein>
<dbReference type="PANTHER" id="PTHR46795:SF3">
    <property type="entry name" value="ABC TRANSPORTER PERMEASE"/>
    <property type="match status" value="1"/>
</dbReference>
<feature type="transmembrane region" description="Helical" evidence="6">
    <location>
        <begin position="150"/>
        <end position="168"/>
    </location>
</feature>
<comment type="caution">
    <text evidence="8">The sequence shown here is derived from an EMBL/GenBank/DDBJ whole genome shotgun (WGS) entry which is preliminary data.</text>
</comment>
<evidence type="ECO:0000256" key="3">
    <source>
        <dbReference type="ARBA" id="ARBA00022692"/>
    </source>
</evidence>
<comment type="subcellular location">
    <subcellularLocation>
        <location evidence="1 6">Cell membrane</location>
        <topology evidence="1 6">Multi-pass membrane protein</topology>
    </subcellularLocation>
</comment>
<evidence type="ECO:0000256" key="5">
    <source>
        <dbReference type="ARBA" id="ARBA00023136"/>
    </source>
</evidence>
<sequence>MFKTLITRNARRSFKDYLIYVVTMTIISTLMVSFHGMIFSKDLRSLFSEMTVFTVLIGMASFFIIGIVIWLVKYMVNFMMEKRSKEFGTYLLLGMKKKQIIRLFRRENYLLGLISAVLGILPGFLFQLLFVNIFYTVLETDYRISPDFNGYAILLSFGVLALAYFLALRTIKRKMKKMTIRDFILMDQQNEKIIHERNSLKGIFLFLSVVYILFFNYLILTSSLTLYTGLICSLILVLSIYLLYYGLSAFFIRFIQQKRPIIYKNETIFILRQLSSKIKTMRFTMGTLTVLFTGALLSWMIVMMFADFQRTQVKQDLPFDVALFSPNVNDSFNEQLTTIASEAKVKESFQYSIYQNKTTVINDYLYDHVDSTKKGKKVGKRWTNSTYFGYDTYMRLSDYNHLRKMLGYNQASLKKGQYILHGKERLVKQWKNISKELKISAADQTLKLRKINMESFAQGGLNGADYLIVVPDETAKQLKPYFRLLVADLATTASKEMQEKLEKQDQSYVENDKLGDLYTMAYGHGSNQIVTTSGSVMVKDYLVKQASFVVVSVCFMMAYLGIVFLCAALTILAVQQLSDANKHRMRYQILQQLGLSKREVEKVVLKQLGLYYLCPLSVSVILSSSIGLFAGERFVYYTGVPASPVKFYGIALLVFSIIYLAYFLVTYIGFTRNLEKG</sequence>
<dbReference type="PIRSF" id="PIRSF018968">
    <property type="entry name" value="ABC_permease_BceB"/>
    <property type="match status" value="1"/>
</dbReference>
<evidence type="ECO:0000313" key="9">
    <source>
        <dbReference type="Proteomes" id="UP001252875"/>
    </source>
</evidence>
<evidence type="ECO:0000259" key="7">
    <source>
        <dbReference type="Pfam" id="PF02687"/>
    </source>
</evidence>
<feature type="transmembrane region" description="Helical" evidence="6">
    <location>
        <begin position="109"/>
        <end position="138"/>
    </location>
</feature>
<evidence type="ECO:0000256" key="2">
    <source>
        <dbReference type="ARBA" id="ARBA00022475"/>
    </source>
</evidence>
<evidence type="ECO:0000256" key="1">
    <source>
        <dbReference type="ARBA" id="ARBA00004651"/>
    </source>
</evidence>
<feature type="transmembrane region" description="Helical" evidence="6">
    <location>
        <begin position="283"/>
        <end position="306"/>
    </location>
</feature>
<gene>
    <name evidence="8" type="ORF">P7D85_07530</name>
</gene>
<feature type="domain" description="ABC3 transporter permease C-terminal" evidence="7">
    <location>
        <begin position="59"/>
        <end position="173"/>
    </location>
</feature>
<name>A0ABU3EXM5_9ENTE</name>
<feature type="transmembrane region" description="Helical" evidence="6">
    <location>
        <begin position="226"/>
        <end position="252"/>
    </location>
</feature>
<feature type="transmembrane region" description="Helical" evidence="6">
    <location>
        <begin position="608"/>
        <end position="630"/>
    </location>
</feature>
<keyword evidence="6" id="KW-0813">Transport</keyword>
<keyword evidence="4 6" id="KW-1133">Transmembrane helix</keyword>
<feature type="transmembrane region" description="Helical" evidence="6">
    <location>
        <begin position="202"/>
        <end position="220"/>
    </location>
</feature>
<comment type="similarity">
    <text evidence="6">Belongs to the ABC-4 integral membrane protein family.</text>
</comment>
<feature type="transmembrane region" description="Helical" evidence="6">
    <location>
        <begin position="50"/>
        <end position="72"/>
    </location>
</feature>
<dbReference type="Proteomes" id="UP001252875">
    <property type="component" value="Unassembled WGS sequence"/>
</dbReference>
<feature type="transmembrane region" description="Helical" evidence="6">
    <location>
        <begin position="17"/>
        <end position="38"/>
    </location>
</feature>
<keyword evidence="2 6" id="KW-1003">Cell membrane</keyword>
<dbReference type="PANTHER" id="PTHR46795">
    <property type="entry name" value="ABC TRANSPORTER PERMEASE-RELATED-RELATED"/>
    <property type="match status" value="1"/>
</dbReference>
<evidence type="ECO:0000256" key="4">
    <source>
        <dbReference type="ARBA" id="ARBA00022989"/>
    </source>
</evidence>
<keyword evidence="9" id="KW-1185">Reference proteome</keyword>
<feature type="transmembrane region" description="Helical" evidence="6">
    <location>
        <begin position="650"/>
        <end position="670"/>
    </location>
</feature>
<accession>A0ABU3EXM5</accession>
<dbReference type="Pfam" id="PF02687">
    <property type="entry name" value="FtsX"/>
    <property type="match status" value="1"/>
</dbReference>
<keyword evidence="5 6" id="KW-0472">Membrane</keyword>
<dbReference type="InterPro" id="IPR003838">
    <property type="entry name" value="ABC3_permease_C"/>
</dbReference>
<dbReference type="InterPro" id="IPR027022">
    <property type="entry name" value="ABC_permease_BceB-typ"/>
</dbReference>
<proteinExistence type="inferred from homology"/>
<evidence type="ECO:0000313" key="8">
    <source>
        <dbReference type="EMBL" id="MDT2599621.1"/>
    </source>
</evidence>
<keyword evidence="3 6" id="KW-0812">Transmembrane</keyword>
<organism evidence="8 9">
    <name type="scientific">Enterococcus hulanensis</name>
    <dbReference type="NCBI Taxonomy" id="2559929"/>
    <lineage>
        <taxon>Bacteria</taxon>
        <taxon>Bacillati</taxon>
        <taxon>Bacillota</taxon>
        <taxon>Bacilli</taxon>
        <taxon>Lactobacillales</taxon>
        <taxon>Enterococcaceae</taxon>
        <taxon>Enterococcus</taxon>
    </lineage>
</organism>
<evidence type="ECO:0000256" key="6">
    <source>
        <dbReference type="PIRNR" id="PIRNR018968"/>
    </source>
</evidence>
<feature type="transmembrane region" description="Helical" evidence="6">
    <location>
        <begin position="548"/>
        <end position="574"/>
    </location>
</feature>
<reference evidence="8 9" key="1">
    <citation type="submission" date="2023-03" db="EMBL/GenBank/DDBJ databases">
        <authorList>
            <person name="Shen W."/>
            <person name="Cai J."/>
        </authorList>
    </citation>
    <scope>NUCLEOTIDE SEQUENCE [LARGE SCALE GENOMIC DNA]</scope>
    <source>
        <strain evidence="8 9">D6-4</strain>
    </source>
</reference>
<dbReference type="RefSeq" id="WP_311821776.1">
    <property type="nucleotide sequence ID" value="NZ_JARPYF010000002.1"/>
</dbReference>
<dbReference type="EMBL" id="JARPYI010000003">
    <property type="protein sequence ID" value="MDT2599621.1"/>
    <property type="molecule type" value="Genomic_DNA"/>
</dbReference>
<dbReference type="InterPro" id="IPR052536">
    <property type="entry name" value="ABC-4_Integral_Memb_Prot"/>
</dbReference>